<evidence type="ECO:0000313" key="2">
    <source>
        <dbReference type="EMBL" id="GBO35164.1"/>
    </source>
</evidence>
<dbReference type="Proteomes" id="UP000499080">
    <property type="component" value="Unassembled WGS sequence"/>
</dbReference>
<organism evidence="2 3">
    <name type="scientific">Araneus ventricosus</name>
    <name type="common">Orbweaver spider</name>
    <name type="synonym">Epeira ventricosa</name>
    <dbReference type="NCBI Taxonomy" id="182803"/>
    <lineage>
        <taxon>Eukaryota</taxon>
        <taxon>Metazoa</taxon>
        <taxon>Ecdysozoa</taxon>
        <taxon>Arthropoda</taxon>
        <taxon>Chelicerata</taxon>
        <taxon>Arachnida</taxon>
        <taxon>Araneae</taxon>
        <taxon>Araneomorphae</taxon>
        <taxon>Entelegynae</taxon>
        <taxon>Araneoidea</taxon>
        <taxon>Araneidae</taxon>
        <taxon>Araneus</taxon>
    </lineage>
</organism>
<gene>
    <name evidence="2" type="ORF">AVEN_60090_1</name>
    <name evidence="1" type="ORF">AVEN_6350_1</name>
</gene>
<name>A0A4Y2WEU9_ARAVE</name>
<evidence type="ECO:0000313" key="1">
    <source>
        <dbReference type="EMBL" id="GBO35156.1"/>
    </source>
</evidence>
<accession>A0A4Y2WEU9</accession>
<dbReference type="AlphaFoldDB" id="A0A4Y2WEU9"/>
<sequence length="52" mass="6072">IGRIYRRAADYGFRSCHGHMQTMTTPKAVDIERLESWQLIDICTLGTMERGW</sequence>
<reference evidence="2 3" key="1">
    <citation type="journal article" date="2019" name="Sci. Rep.">
        <title>Orb-weaving spider Araneus ventricosus genome elucidates the spidroin gene catalogue.</title>
        <authorList>
            <person name="Kono N."/>
            <person name="Nakamura H."/>
            <person name="Ohtoshi R."/>
            <person name="Moran D.A.P."/>
            <person name="Shinohara A."/>
            <person name="Yoshida Y."/>
            <person name="Fujiwara M."/>
            <person name="Mori M."/>
            <person name="Tomita M."/>
            <person name="Arakawa K."/>
        </authorList>
    </citation>
    <scope>NUCLEOTIDE SEQUENCE [LARGE SCALE GENOMIC DNA]</scope>
</reference>
<feature type="non-terminal residue" evidence="2">
    <location>
        <position position="1"/>
    </location>
</feature>
<keyword evidence="3" id="KW-1185">Reference proteome</keyword>
<protein>
    <submittedName>
        <fullName evidence="2">Uncharacterized protein</fullName>
    </submittedName>
</protein>
<dbReference type="EMBL" id="BGPR01059107">
    <property type="protein sequence ID" value="GBO35164.1"/>
    <property type="molecule type" value="Genomic_DNA"/>
</dbReference>
<dbReference type="EMBL" id="BGPR01059098">
    <property type="protein sequence ID" value="GBO35156.1"/>
    <property type="molecule type" value="Genomic_DNA"/>
</dbReference>
<evidence type="ECO:0000313" key="3">
    <source>
        <dbReference type="Proteomes" id="UP000499080"/>
    </source>
</evidence>
<proteinExistence type="predicted"/>
<comment type="caution">
    <text evidence="2">The sequence shown here is derived from an EMBL/GenBank/DDBJ whole genome shotgun (WGS) entry which is preliminary data.</text>
</comment>